<evidence type="ECO:0000313" key="2">
    <source>
        <dbReference type="Proteomes" id="UP000033109"/>
    </source>
</evidence>
<sequence length="62" mass="6920">MRRGTLYKFPSEKKAAAGAVAFFMPLFSTKSAYGKTRGKKKDSNVLDIGKTMSYVYVILHNV</sequence>
<dbReference type="EMBL" id="CP009621">
    <property type="protein sequence ID" value="AKD04547.1"/>
    <property type="molecule type" value="Genomic_DNA"/>
</dbReference>
<keyword evidence="2" id="KW-1185">Reference proteome</keyword>
<organism evidence="1 2">
    <name type="scientific">Pontibacter korlensis</name>
    <dbReference type="NCBI Taxonomy" id="400092"/>
    <lineage>
        <taxon>Bacteria</taxon>
        <taxon>Pseudomonadati</taxon>
        <taxon>Bacteroidota</taxon>
        <taxon>Cytophagia</taxon>
        <taxon>Cytophagales</taxon>
        <taxon>Hymenobacteraceae</taxon>
        <taxon>Pontibacter</taxon>
    </lineage>
</organism>
<dbReference type="STRING" id="400092.PKOR_17400"/>
<reference evidence="1 2" key="1">
    <citation type="journal article" date="2015" name="Sci. Rep.">
        <title>Unraveling adaptation of Pontibacter korlensis to radiation and infertility in desert through complete genome and comparative transcriptomic analysis.</title>
        <authorList>
            <person name="Dai J."/>
            <person name="Dai W."/>
            <person name="Qiu C."/>
            <person name="Yang Z."/>
            <person name="Zhang Y."/>
            <person name="Zhou M."/>
            <person name="Zhang L."/>
            <person name="Fang C."/>
            <person name="Gao Q."/>
            <person name="Yang Q."/>
            <person name="Li X."/>
            <person name="Wang Z."/>
            <person name="Wang Z."/>
            <person name="Jia Z."/>
            <person name="Chen X."/>
        </authorList>
    </citation>
    <scope>NUCLEOTIDE SEQUENCE [LARGE SCALE GENOMIC DNA]</scope>
    <source>
        <strain evidence="1 2">X14-1T</strain>
    </source>
</reference>
<protein>
    <submittedName>
        <fullName evidence="1">Uncharacterized protein</fullName>
    </submittedName>
</protein>
<accession>A0A0E3UXU5</accession>
<dbReference type="HOGENOM" id="CLU_2900344_0_0_10"/>
<name>A0A0E3UXU5_9BACT</name>
<gene>
    <name evidence="1" type="ORF">PKOR_17400</name>
</gene>
<dbReference type="PATRIC" id="fig|400092.3.peg.3815"/>
<dbReference type="AlphaFoldDB" id="A0A0E3UXU5"/>
<proteinExistence type="predicted"/>
<evidence type="ECO:0000313" key="1">
    <source>
        <dbReference type="EMBL" id="AKD04547.1"/>
    </source>
</evidence>
<dbReference type="Proteomes" id="UP000033109">
    <property type="component" value="Chromosome"/>
</dbReference>
<dbReference type="KEGG" id="pko:PKOR_17400"/>